<evidence type="ECO:0000259" key="3">
    <source>
        <dbReference type="PROSITE" id="PS51270"/>
    </source>
</evidence>
<dbReference type="InterPro" id="IPR037275">
    <property type="entry name" value="Znf_CTCHY_sf"/>
</dbReference>
<comment type="caution">
    <text evidence="4">The sequence shown here is derived from an EMBL/GenBank/DDBJ whole genome shotgun (WGS) entry which is preliminary data.</text>
</comment>
<dbReference type="InterPro" id="IPR013083">
    <property type="entry name" value="Znf_RING/FYVE/PHD"/>
</dbReference>
<dbReference type="PANTHER" id="PTHR21319">
    <property type="entry name" value="RING FINGER AND CHY ZINC FINGER DOMAIN-CONTAINING PROTEIN 1"/>
    <property type="match status" value="1"/>
</dbReference>
<dbReference type="InterPro" id="IPR039512">
    <property type="entry name" value="RCHY1_zinc-ribbon"/>
</dbReference>
<dbReference type="Pfam" id="PF14599">
    <property type="entry name" value="zinc_ribbon_6"/>
    <property type="match status" value="1"/>
</dbReference>
<keyword evidence="1" id="KW-0479">Metal-binding</keyword>
<dbReference type="SUPFAM" id="SSF57850">
    <property type="entry name" value="RING/U-box"/>
    <property type="match status" value="1"/>
</dbReference>
<dbReference type="PROSITE" id="PS51270">
    <property type="entry name" value="ZF_CTCHY"/>
    <property type="match status" value="1"/>
</dbReference>
<dbReference type="GO" id="GO:0061630">
    <property type="term" value="F:ubiquitin protein ligase activity"/>
    <property type="evidence" value="ECO:0007669"/>
    <property type="project" value="TreeGrafter"/>
</dbReference>
<dbReference type="GO" id="GO:0016567">
    <property type="term" value="P:protein ubiquitination"/>
    <property type="evidence" value="ECO:0007669"/>
    <property type="project" value="TreeGrafter"/>
</dbReference>
<sequence>CTHFVSDVKLYSDKTGLWYSCKNCYLSSTENSTSSVDNVSRLTHLQCGKCLFVDAIAKDTCLNCENKFAEFCCLKCRIFEDNDENDIYHCPYCKECKLGEGLGIDYKHCFDCNCCMPLEMFHNQEVSHKCIKNNLSSDCPICGVKLNEHHHMQFLIPCNHAIHETCLKLYLDNGQYKCPICQISIVDMEINFKLLDEEIQNCALPSPYNSWRCVYKCNDCDTRGITSYHFLGIKC</sequence>
<dbReference type="OrthoDB" id="3971412at2759"/>
<dbReference type="PANTHER" id="PTHR21319:SF0">
    <property type="entry name" value="AND RING FINGER DOMAIN PROTEIN, PUTATIVE (AFU_ORTHOLOGUE AFUA_1G08900)-RELATED"/>
    <property type="match status" value="1"/>
</dbReference>
<dbReference type="EMBL" id="LXPE01000004">
    <property type="protein sequence ID" value="OBA28288.1"/>
    <property type="molecule type" value="Genomic_DNA"/>
</dbReference>
<organism evidence="4 5">
    <name type="scientific">Hanseniaspora valbyensis NRRL Y-1626</name>
    <dbReference type="NCBI Taxonomy" id="766949"/>
    <lineage>
        <taxon>Eukaryota</taxon>
        <taxon>Fungi</taxon>
        <taxon>Dikarya</taxon>
        <taxon>Ascomycota</taxon>
        <taxon>Saccharomycotina</taxon>
        <taxon>Saccharomycetes</taxon>
        <taxon>Saccharomycodales</taxon>
        <taxon>Saccharomycodaceae</taxon>
        <taxon>Hanseniaspora</taxon>
    </lineage>
</organism>
<proteinExistence type="predicted"/>
<dbReference type="GO" id="GO:0005634">
    <property type="term" value="C:nucleus"/>
    <property type="evidence" value="ECO:0007669"/>
    <property type="project" value="TreeGrafter"/>
</dbReference>
<feature type="domain" description="RING-type" evidence="2">
    <location>
        <begin position="139"/>
        <end position="182"/>
    </location>
</feature>
<protein>
    <recommendedName>
        <fullName evidence="6">Zf-CHY-domain-containing protein</fullName>
    </recommendedName>
</protein>
<accession>A0A1B7THY7</accession>
<dbReference type="AlphaFoldDB" id="A0A1B7THY7"/>
<evidence type="ECO:0000313" key="4">
    <source>
        <dbReference type="EMBL" id="OBA28288.1"/>
    </source>
</evidence>
<reference evidence="5" key="1">
    <citation type="journal article" date="2016" name="Proc. Natl. Acad. Sci. U.S.A.">
        <title>Comparative genomics of biotechnologically important yeasts.</title>
        <authorList>
            <person name="Riley R."/>
            <person name="Haridas S."/>
            <person name="Wolfe K.H."/>
            <person name="Lopes M.R."/>
            <person name="Hittinger C.T."/>
            <person name="Goeker M."/>
            <person name="Salamov A.A."/>
            <person name="Wisecaver J.H."/>
            <person name="Long T.M."/>
            <person name="Calvey C.H."/>
            <person name="Aerts A.L."/>
            <person name="Barry K.W."/>
            <person name="Choi C."/>
            <person name="Clum A."/>
            <person name="Coughlan A.Y."/>
            <person name="Deshpande S."/>
            <person name="Douglass A.P."/>
            <person name="Hanson S.J."/>
            <person name="Klenk H.-P."/>
            <person name="LaButti K.M."/>
            <person name="Lapidus A."/>
            <person name="Lindquist E.A."/>
            <person name="Lipzen A.M."/>
            <person name="Meier-Kolthoff J.P."/>
            <person name="Ohm R.A."/>
            <person name="Otillar R.P."/>
            <person name="Pangilinan J.L."/>
            <person name="Peng Y."/>
            <person name="Rokas A."/>
            <person name="Rosa C.A."/>
            <person name="Scheuner C."/>
            <person name="Sibirny A.A."/>
            <person name="Slot J.C."/>
            <person name="Stielow J.B."/>
            <person name="Sun H."/>
            <person name="Kurtzman C.P."/>
            <person name="Blackwell M."/>
            <person name="Grigoriev I.V."/>
            <person name="Jeffries T.W."/>
        </authorList>
    </citation>
    <scope>NUCLEOTIDE SEQUENCE [LARGE SCALE GENOMIC DNA]</scope>
    <source>
        <strain evidence="5">NRRL Y-1626</strain>
    </source>
</reference>
<dbReference type="PROSITE" id="PS50089">
    <property type="entry name" value="ZF_RING_2"/>
    <property type="match status" value="1"/>
</dbReference>
<keyword evidence="1" id="KW-0863">Zinc-finger</keyword>
<dbReference type="SUPFAM" id="SSF161245">
    <property type="entry name" value="Zinc hairpin stack"/>
    <property type="match status" value="1"/>
</dbReference>
<dbReference type="Pfam" id="PF13639">
    <property type="entry name" value="zf-RING_2"/>
    <property type="match status" value="1"/>
</dbReference>
<name>A0A1B7THY7_9ASCO</name>
<gene>
    <name evidence="4" type="ORF">HANVADRAFT_17434</name>
</gene>
<evidence type="ECO:0008006" key="6">
    <source>
        <dbReference type="Google" id="ProtNLM"/>
    </source>
</evidence>
<dbReference type="Gene3D" id="3.30.40.10">
    <property type="entry name" value="Zinc/RING finger domain, C3HC4 (zinc finger)"/>
    <property type="match status" value="1"/>
</dbReference>
<dbReference type="GO" id="GO:0008270">
    <property type="term" value="F:zinc ion binding"/>
    <property type="evidence" value="ECO:0007669"/>
    <property type="project" value="UniProtKB-KW"/>
</dbReference>
<feature type="non-terminal residue" evidence="4">
    <location>
        <position position="235"/>
    </location>
</feature>
<keyword evidence="5" id="KW-1185">Reference proteome</keyword>
<feature type="domain" description="CTCHY-type" evidence="3">
    <location>
        <begin position="68"/>
        <end position="138"/>
    </location>
</feature>
<evidence type="ECO:0000313" key="5">
    <source>
        <dbReference type="Proteomes" id="UP000092321"/>
    </source>
</evidence>
<dbReference type="Proteomes" id="UP000092321">
    <property type="component" value="Unassembled WGS sequence"/>
</dbReference>
<evidence type="ECO:0000259" key="2">
    <source>
        <dbReference type="PROSITE" id="PS50089"/>
    </source>
</evidence>
<dbReference type="InterPro" id="IPR001841">
    <property type="entry name" value="Znf_RING"/>
</dbReference>
<dbReference type="InterPro" id="IPR017921">
    <property type="entry name" value="Znf_CTCHY"/>
</dbReference>
<feature type="non-terminal residue" evidence="4">
    <location>
        <position position="1"/>
    </location>
</feature>
<dbReference type="GO" id="GO:0006511">
    <property type="term" value="P:ubiquitin-dependent protein catabolic process"/>
    <property type="evidence" value="ECO:0007669"/>
    <property type="project" value="TreeGrafter"/>
</dbReference>
<keyword evidence="1" id="KW-0862">Zinc</keyword>
<evidence type="ECO:0000256" key="1">
    <source>
        <dbReference type="PROSITE-ProRule" id="PRU00175"/>
    </source>
</evidence>